<evidence type="ECO:0000313" key="2">
    <source>
        <dbReference type="EMBL" id="KAA6375237.1"/>
    </source>
</evidence>
<protein>
    <submittedName>
        <fullName evidence="2">Uncharacterized protein</fullName>
    </submittedName>
</protein>
<dbReference type="Proteomes" id="UP000324800">
    <property type="component" value="Unassembled WGS sequence"/>
</dbReference>
<proteinExistence type="predicted"/>
<gene>
    <name evidence="2" type="ORF">EZS28_029234</name>
</gene>
<feature type="region of interest" description="Disordered" evidence="1">
    <location>
        <begin position="1"/>
        <end position="20"/>
    </location>
</feature>
<dbReference type="EMBL" id="SNRW01011382">
    <property type="protein sequence ID" value="KAA6375237.1"/>
    <property type="molecule type" value="Genomic_DNA"/>
</dbReference>
<name>A0A5J4UY16_9EUKA</name>
<evidence type="ECO:0000313" key="3">
    <source>
        <dbReference type="Proteomes" id="UP000324800"/>
    </source>
</evidence>
<dbReference type="AlphaFoldDB" id="A0A5J4UY16"/>
<sequence length="92" mass="10514">MRERNPLDPPAYPNDISDFNDTQTEKIYDNCGATQVARPTLIHNTTTRKLKMDYPWTIEPNTDAGTEYDSETSPLSTKEANSLHYCFIVNDD</sequence>
<evidence type="ECO:0000256" key="1">
    <source>
        <dbReference type="SAM" id="MobiDB-lite"/>
    </source>
</evidence>
<comment type="caution">
    <text evidence="2">The sequence shown here is derived from an EMBL/GenBank/DDBJ whole genome shotgun (WGS) entry which is preliminary data.</text>
</comment>
<accession>A0A5J4UY16</accession>
<reference evidence="2 3" key="1">
    <citation type="submission" date="2019-03" db="EMBL/GenBank/DDBJ databases">
        <title>Single cell metagenomics reveals metabolic interactions within the superorganism composed of flagellate Streblomastix strix and complex community of Bacteroidetes bacteria on its surface.</title>
        <authorList>
            <person name="Treitli S.C."/>
            <person name="Kolisko M."/>
            <person name="Husnik F."/>
            <person name="Keeling P."/>
            <person name="Hampl V."/>
        </authorList>
    </citation>
    <scope>NUCLEOTIDE SEQUENCE [LARGE SCALE GENOMIC DNA]</scope>
    <source>
        <strain evidence="2">ST1C</strain>
    </source>
</reference>
<organism evidence="2 3">
    <name type="scientific">Streblomastix strix</name>
    <dbReference type="NCBI Taxonomy" id="222440"/>
    <lineage>
        <taxon>Eukaryota</taxon>
        <taxon>Metamonada</taxon>
        <taxon>Preaxostyla</taxon>
        <taxon>Oxymonadida</taxon>
        <taxon>Streblomastigidae</taxon>
        <taxon>Streblomastix</taxon>
    </lineage>
</organism>